<protein>
    <submittedName>
        <fullName evidence="2">Uncharacterized protein</fullName>
    </submittedName>
</protein>
<keyword evidence="1" id="KW-0472">Membrane</keyword>
<feature type="transmembrane region" description="Helical" evidence="1">
    <location>
        <begin position="78"/>
        <end position="98"/>
    </location>
</feature>
<feature type="transmembrane region" description="Helical" evidence="1">
    <location>
        <begin position="20"/>
        <end position="39"/>
    </location>
</feature>
<evidence type="ECO:0000256" key="1">
    <source>
        <dbReference type="SAM" id="Phobius"/>
    </source>
</evidence>
<feature type="transmembrane region" description="Helical" evidence="1">
    <location>
        <begin position="46"/>
        <end position="66"/>
    </location>
</feature>
<name>A0A2U1T9E4_9CORY</name>
<accession>A0A2U1T9E4</accession>
<sequence length="138" mass="14733">MSDQTPYSDHTRPLNRALKFGSIALVVMTVISLAVWGYLRDLPGIWGVLMGAGLGGGFVLLTALSVRVTANTSPTTAMAVILGGWLVKIVLFIIVFLLIDGMTFYDRTAFATTVIIALVVVLATEVWGIITSNVTFVG</sequence>
<evidence type="ECO:0000313" key="2">
    <source>
        <dbReference type="EMBL" id="PWC02609.1"/>
    </source>
</evidence>
<dbReference type="KEGG" id="cyz:C3B44_06830"/>
<organism evidence="2 3">
    <name type="scientific">Corynebacterium yudongzhengii</name>
    <dbReference type="NCBI Taxonomy" id="2080740"/>
    <lineage>
        <taxon>Bacteria</taxon>
        <taxon>Bacillati</taxon>
        <taxon>Actinomycetota</taxon>
        <taxon>Actinomycetes</taxon>
        <taxon>Mycobacteriales</taxon>
        <taxon>Corynebacteriaceae</taxon>
        <taxon>Corynebacterium</taxon>
    </lineage>
</organism>
<dbReference type="EMBL" id="QEEZ01000002">
    <property type="protein sequence ID" value="PWC02609.1"/>
    <property type="molecule type" value="Genomic_DNA"/>
</dbReference>
<dbReference type="RefSeq" id="WP_108431720.1">
    <property type="nucleotide sequence ID" value="NZ_CP026947.1"/>
</dbReference>
<dbReference type="AlphaFoldDB" id="A0A2U1T9E4"/>
<feature type="transmembrane region" description="Helical" evidence="1">
    <location>
        <begin position="110"/>
        <end position="130"/>
    </location>
</feature>
<keyword evidence="1" id="KW-1133">Transmembrane helix</keyword>
<keyword evidence="1" id="KW-0812">Transmembrane</keyword>
<proteinExistence type="predicted"/>
<gene>
    <name evidence="2" type="ORF">DF222_01300</name>
</gene>
<evidence type="ECO:0000313" key="3">
    <source>
        <dbReference type="Proteomes" id="UP000244989"/>
    </source>
</evidence>
<dbReference type="Proteomes" id="UP000244989">
    <property type="component" value="Unassembled WGS sequence"/>
</dbReference>
<comment type="caution">
    <text evidence="2">The sequence shown here is derived from an EMBL/GenBank/DDBJ whole genome shotgun (WGS) entry which is preliminary data.</text>
</comment>
<dbReference type="OrthoDB" id="4775022at2"/>
<reference evidence="3" key="1">
    <citation type="submission" date="2018-04" db="EMBL/GenBank/DDBJ databases">
        <authorList>
            <person name="Liu S."/>
            <person name="Wang Z."/>
            <person name="Li J."/>
        </authorList>
    </citation>
    <scope>NUCLEOTIDE SEQUENCE [LARGE SCALE GENOMIC DNA]</scope>
    <source>
        <strain evidence="3">2189</strain>
    </source>
</reference>
<keyword evidence="3" id="KW-1185">Reference proteome</keyword>